<evidence type="ECO:0000313" key="12">
    <source>
        <dbReference type="EMBL" id="MFC6885453.1"/>
    </source>
</evidence>
<dbReference type="Proteomes" id="UP001596380">
    <property type="component" value="Unassembled WGS sequence"/>
</dbReference>
<keyword evidence="5 10" id="KW-0479">Metal-binding</keyword>
<accession>A0ABW2CUG6</accession>
<dbReference type="EC" id="6.3.1.13" evidence="10"/>
<evidence type="ECO:0000256" key="5">
    <source>
        <dbReference type="ARBA" id="ARBA00022723"/>
    </source>
</evidence>
<dbReference type="Gene3D" id="1.20.120.640">
    <property type="entry name" value="Anticodon-binding domain of a subclass of class I aminoacyl-tRNA synthetases"/>
    <property type="match status" value="1"/>
</dbReference>
<feature type="binding site" evidence="10">
    <location>
        <position position="284"/>
    </location>
    <ligand>
        <name>L-cysteinyl-5'-AMP</name>
        <dbReference type="ChEBI" id="CHEBI:144924"/>
    </ligand>
</feature>
<dbReference type="InterPro" id="IPR017812">
    <property type="entry name" value="Mycothiol_ligase_MshC"/>
</dbReference>
<comment type="cofactor">
    <cofactor evidence="10">
        <name>Zn(2+)</name>
        <dbReference type="ChEBI" id="CHEBI:29105"/>
    </cofactor>
    <text evidence="10">Binds 1 zinc ion per subunit.</text>
</comment>
<evidence type="ECO:0000259" key="11">
    <source>
        <dbReference type="Pfam" id="PF01406"/>
    </source>
</evidence>
<evidence type="ECO:0000256" key="3">
    <source>
        <dbReference type="ARBA" id="ARBA00011245"/>
    </source>
</evidence>
<feature type="binding site" evidence="10">
    <location>
        <begin position="48"/>
        <end position="51"/>
    </location>
    <ligand>
        <name>L-cysteinyl-5'-AMP</name>
        <dbReference type="ChEBI" id="CHEBI:144924"/>
    </ligand>
</feature>
<dbReference type="PANTHER" id="PTHR10890">
    <property type="entry name" value="CYSTEINYL-TRNA SYNTHETASE"/>
    <property type="match status" value="1"/>
</dbReference>
<comment type="catalytic activity">
    <reaction evidence="9 10">
        <text>1D-myo-inositol 2-amino-2-deoxy-alpha-D-glucopyranoside + L-cysteine + ATP = 1D-myo-inositol 2-(L-cysteinylamino)-2-deoxy-alpha-D-glucopyranoside + AMP + diphosphate + H(+)</text>
        <dbReference type="Rhea" id="RHEA:26176"/>
        <dbReference type="ChEBI" id="CHEBI:15378"/>
        <dbReference type="ChEBI" id="CHEBI:30616"/>
        <dbReference type="ChEBI" id="CHEBI:33019"/>
        <dbReference type="ChEBI" id="CHEBI:35235"/>
        <dbReference type="ChEBI" id="CHEBI:58886"/>
        <dbReference type="ChEBI" id="CHEBI:58887"/>
        <dbReference type="ChEBI" id="CHEBI:456215"/>
        <dbReference type="EC" id="6.3.1.13"/>
    </reaction>
</comment>
<organism evidence="12 13">
    <name type="scientific">Actinomadura yumaensis</name>
    <dbReference type="NCBI Taxonomy" id="111807"/>
    <lineage>
        <taxon>Bacteria</taxon>
        <taxon>Bacillati</taxon>
        <taxon>Actinomycetota</taxon>
        <taxon>Actinomycetes</taxon>
        <taxon>Streptosporangiales</taxon>
        <taxon>Thermomonosporaceae</taxon>
        <taxon>Actinomadura</taxon>
    </lineage>
</organism>
<evidence type="ECO:0000256" key="10">
    <source>
        <dbReference type="HAMAP-Rule" id="MF_01697"/>
    </source>
</evidence>
<dbReference type="InterPro" id="IPR032678">
    <property type="entry name" value="tRNA-synt_1_cat_dom"/>
</dbReference>
<evidence type="ECO:0000256" key="9">
    <source>
        <dbReference type="ARBA" id="ARBA00048350"/>
    </source>
</evidence>
<comment type="function">
    <text evidence="1 10">Catalyzes the ATP-dependent condensation of GlcN-Ins and L-cysteine to form L-Cys-GlcN-Ins.</text>
</comment>
<evidence type="ECO:0000256" key="7">
    <source>
        <dbReference type="ARBA" id="ARBA00022833"/>
    </source>
</evidence>
<feature type="binding site" evidence="10">
    <location>
        <position position="257"/>
    </location>
    <ligand>
        <name>Zn(2+)</name>
        <dbReference type="ChEBI" id="CHEBI:29105"/>
    </ligand>
</feature>
<feature type="binding site" evidence="10">
    <location>
        <begin position="250"/>
        <end position="252"/>
    </location>
    <ligand>
        <name>L-cysteinyl-5'-AMP</name>
        <dbReference type="ChEBI" id="CHEBI:144924"/>
    </ligand>
</feature>
<dbReference type="PANTHER" id="PTHR10890:SF3">
    <property type="entry name" value="CYSTEINE--TRNA LIGASE, CYTOPLASMIC"/>
    <property type="match status" value="1"/>
</dbReference>
<comment type="caution">
    <text evidence="12">The sequence shown here is derived from an EMBL/GenBank/DDBJ whole genome shotgun (WGS) entry which is preliminary data.</text>
</comment>
<comment type="subunit">
    <text evidence="3 10">Monomer.</text>
</comment>
<dbReference type="GO" id="GO:0035446">
    <property type="term" value="F:cysteine-glucosaminylinositol ligase activity"/>
    <property type="evidence" value="ECO:0007669"/>
    <property type="project" value="UniProtKB-EC"/>
</dbReference>
<evidence type="ECO:0000256" key="8">
    <source>
        <dbReference type="ARBA" id="ARBA00022840"/>
    </source>
</evidence>
<dbReference type="InterPro" id="IPR024909">
    <property type="entry name" value="Cys-tRNA/MSH_ligase"/>
</dbReference>
<feature type="binding site" evidence="10">
    <location>
        <position position="63"/>
    </location>
    <ligand>
        <name>L-cysteinyl-5'-AMP</name>
        <dbReference type="ChEBI" id="CHEBI:144924"/>
    </ligand>
</feature>
<dbReference type="RefSeq" id="WP_160825539.1">
    <property type="nucleotide sequence ID" value="NZ_JBHSXE010000001.1"/>
</dbReference>
<dbReference type="Pfam" id="PF01406">
    <property type="entry name" value="tRNA-synt_1e"/>
    <property type="match status" value="1"/>
</dbReference>
<feature type="binding site" evidence="10">
    <location>
        <position position="232"/>
    </location>
    <ligand>
        <name>Zn(2+)</name>
        <dbReference type="ChEBI" id="CHEBI:29105"/>
    </ligand>
</feature>
<dbReference type="HAMAP" id="MF_01697">
    <property type="entry name" value="MshC"/>
    <property type="match status" value="1"/>
</dbReference>
<keyword evidence="4 10" id="KW-0436">Ligase</keyword>
<sequence>MRSWPAPEVPRLTDAGLAAAAGPLRLYDTASGGVRPTDPGETARMYVCGITPYDATHLGHANTYLAFDLVNRVWRDLGHRVHYIQNATDVDDPLLQRAAETGEDWRELADREIQLFRDDMTALRVLPPERYVGAVEAIPLVTEMIEKLRAKDAAYLVDGDVYFPIAADPDFGEVSRLDRSAMAPLFAERGGDPDRSGKRDPLDALLWLARRPGEPGWDSPFGEGRPGWHVECSAISIEYLGMAFDVEGGGSDLAFPHHEMSASHAQVATGERPHARAYVHAGMVGLDGEKMSKSRGNLVFVSRLRQEGVDPMAIRLALLAHHYRSDWEWSKAELSSAEERLAKWREAANRPAGPDAAPVAAAVRAALVDDLRTPEALEAVDAWAAFPGDDLGAPLKIRALADALLGVAL</sequence>
<protein>
    <recommendedName>
        <fullName evidence="10">L-cysteine:1D-myo-inositol 2-amino-2-deoxy-alpha-D-glucopyranoside ligase</fullName>
        <shortName evidence="10">L-Cys:GlcN-Ins ligase</shortName>
        <ecNumber evidence="10">6.3.1.13</ecNumber>
    </recommendedName>
    <alternativeName>
        <fullName evidence="10">Mycothiol ligase</fullName>
        <shortName evidence="10">MSH ligase</shortName>
    </alternativeName>
</protein>
<evidence type="ECO:0000256" key="2">
    <source>
        <dbReference type="ARBA" id="ARBA00007723"/>
    </source>
</evidence>
<feature type="short sequence motif" description="'ERGGDP' region" evidence="10">
    <location>
        <begin position="188"/>
        <end position="193"/>
    </location>
</feature>
<reference evidence="13" key="1">
    <citation type="journal article" date="2019" name="Int. J. Syst. Evol. Microbiol.">
        <title>The Global Catalogue of Microorganisms (GCM) 10K type strain sequencing project: providing services to taxonomists for standard genome sequencing and annotation.</title>
        <authorList>
            <consortium name="The Broad Institute Genomics Platform"/>
            <consortium name="The Broad Institute Genome Sequencing Center for Infectious Disease"/>
            <person name="Wu L."/>
            <person name="Ma J."/>
        </authorList>
    </citation>
    <scope>NUCLEOTIDE SEQUENCE [LARGE SCALE GENOMIC DNA]</scope>
    <source>
        <strain evidence="13">JCM 3369</strain>
    </source>
</reference>
<keyword evidence="6 10" id="KW-0547">Nucleotide-binding</keyword>
<keyword evidence="7 10" id="KW-0862">Zinc</keyword>
<evidence type="ECO:0000256" key="4">
    <source>
        <dbReference type="ARBA" id="ARBA00022598"/>
    </source>
</evidence>
<keyword evidence="13" id="KW-1185">Reference proteome</keyword>
<dbReference type="EMBL" id="JBHSXS010000038">
    <property type="protein sequence ID" value="MFC6885453.1"/>
    <property type="molecule type" value="Genomic_DNA"/>
</dbReference>
<dbReference type="Gene3D" id="3.40.50.620">
    <property type="entry name" value="HUPs"/>
    <property type="match status" value="1"/>
</dbReference>
<feature type="binding site" evidence="10">
    <location>
        <begin position="86"/>
        <end position="88"/>
    </location>
    <ligand>
        <name>L-cysteinyl-5'-AMP</name>
        <dbReference type="ChEBI" id="CHEBI:144924"/>
    </ligand>
</feature>
<gene>
    <name evidence="10 12" type="primary">mshC</name>
    <name evidence="12" type="ORF">ACFQKB_37235</name>
</gene>
<proteinExistence type="inferred from homology"/>
<dbReference type="InterPro" id="IPR014729">
    <property type="entry name" value="Rossmann-like_a/b/a_fold"/>
</dbReference>
<feature type="binding site" evidence="10">
    <location>
        <position position="228"/>
    </location>
    <ligand>
        <name>L-cysteinyl-5'-AMP</name>
        <dbReference type="ChEBI" id="CHEBI:144924"/>
    </ligand>
</feature>
<feature type="short sequence motif" description="'HIGH' region" evidence="10">
    <location>
        <begin position="50"/>
        <end position="60"/>
    </location>
</feature>
<evidence type="ECO:0000256" key="6">
    <source>
        <dbReference type="ARBA" id="ARBA00022741"/>
    </source>
</evidence>
<dbReference type="PRINTS" id="PR00983">
    <property type="entry name" value="TRNASYNTHCYS"/>
</dbReference>
<feature type="domain" description="tRNA synthetases class I catalytic" evidence="11">
    <location>
        <begin position="42"/>
        <end position="338"/>
    </location>
</feature>
<dbReference type="SUPFAM" id="SSF52374">
    <property type="entry name" value="Nucleotidylyl transferase"/>
    <property type="match status" value="1"/>
</dbReference>
<feature type="binding site" evidence="10">
    <location>
        <position position="48"/>
    </location>
    <ligand>
        <name>Zn(2+)</name>
        <dbReference type="ChEBI" id="CHEBI:29105"/>
    </ligand>
</feature>
<name>A0ABW2CUG6_9ACTN</name>
<keyword evidence="8 10" id="KW-0067">ATP-binding</keyword>
<feature type="short sequence motif" description="'KMSKS' region" evidence="10">
    <location>
        <begin position="290"/>
        <end position="294"/>
    </location>
</feature>
<dbReference type="CDD" id="cd00672">
    <property type="entry name" value="CysRS_core"/>
    <property type="match status" value="1"/>
</dbReference>
<evidence type="ECO:0000256" key="1">
    <source>
        <dbReference type="ARBA" id="ARBA00003679"/>
    </source>
</evidence>
<comment type="similarity">
    <text evidence="2 10">Belongs to the class-I aminoacyl-tRNA synthetase family. MshC subfamily.</text>
</comment>
<evidence type="ECO:0000313" key="13">
    <source>
        <dbReference type="Proteomes" id="UP001596380"/>
    </source>
</evidence>
<dbReference type="NCBIfam" id="TIGR03447">
    <property type="entry name" value="mycothiol_MshC"/>
    <property type="match status" value="1"/>
</dbReference>